<dbReference type="KEGG" id="aca:ACP_3004"/>
<evidence type="ECO:0000313" key="6">
    <source>
        <dbReference type="EMBL" id="ACO32318.1"/>
    </source>
</evidence>
<dbReference type="PROSITE" id="PS50893">
    <property type="entry name" value="ABC_TRANSPORTER_2"/>
    <property type="match status" value="1"/>
</dbReference>
<evidence type="ECO:0000256" key="1">
    <source>
        <dbReference type="ARBA" id="ARBA00022448"/>
    </source>
</evidence>
<dbReference type="GO" id="GO:0035435">
    <property type="term" value="P:phosphate ion transmembrane transport"/>
    <property type="evidence" value="ECO:0007669"/>
    <property type="project" value="InterPro"/>
</dbReference>
<evidence type="ECO:0000256" key="3">
    <source>
        <dbReference type="ARBA" id="ARBA00022741"/>
    </source>
</evidence>
<dbReference type="GO" id="GO:0005524">
    <property type="term" value="F:ATP binding"/>
    <property type="evidence" value="ECO:0007669"/>
    <property type="project" value="UniProtKB-KW"/>
</dbReference>
<dbReference type="Pfam" id="PF00005">
    <property type="entry name" value="ABC_tran"/>
    <property type="match status" value="1"/>
</dbReference>
<dbReference type="STRING" id="240015.ACP_3004"/>
<dbReference type="GO" id="GO:0005315">
    <property type="term" value="F:phosphate transmembrane transporter activity"/>
    <property type="evidence" value="ECO:0007669"/>
    <property type="project" value="InterPro"/>
</dbReference>
<keyword evidence="7" id="KW-1185">Reference proteome</keyword>
<evidence type="ECO:0000256" key="2">
    <source>
        <dbReference type="ARBA" id="ARBA00022592"/>
    </source>
</evidence>
<dbReference type="FunCoup" id="C1F4G1">
    <property type="interactions" value="13"/>
</dbReference>
<dbReference type="GO" id="GO:0016020">
    <property type="term" value="C:membrane"/>
    <property type="evidence" value="ECO:0007669"/>
    <property type="project" value="InterPro"/>
</dbReference>
<keyword evidence="2" id="KW-0592">Phosphate transport</keyword>
<evidence type="ECO:0000256" key="4">
    <source>
        <dbReference type="ARBA" id="ARBA00022840"/>
    </source>
</evidence>
<keyword evidence="1" id="KW-0813">Transport</keyword>
<feature type="domain" description="ABC transporter" evidence="5">
    <location>
        <begin position="68"/>
        <end position="290"/>
    </location>
</feature>
<organism evidence="6 7">
    <name type="scientific">Acidobacterium capsulatum (strain ATCC 51196 / DSM 11244 / BCRC 80197 / JCM 7670 / NBRC 15755 / NCIMB 13165 / 161)</name>
    <dbReference type="NCBI Taxonomy" id="240015"/>
    <lineage>
        <taxon>Bacteria</taxon>
        <taxon>Pseudomonadati</taxon>
        <taxon>Acidobacteriota</taxon>
        <taxon>Terriglobia</taxon>
        <taxon>Terriglobales</taxon>
        <taxon>Acidobacteriaceae</taxon>
        <taxon>Acidobacterium</taxon>
    </lineage>
</organism>
<keyword evidence="6" id="KW-0378">Hydrolase</keyword>
<dbReference type="AlphaFoldDB" id="C1F4G1"/>
<protein>
    <submittedName>
        <fullName evidence="6">Phosphate import ATP-binding protein pstB 1</fullName>
        <ecNumber evidence="6">3.6.3.27</ecNumber>
    </submittedName>
</protein>
<dbReference type="EC" id="3.6.3.27" evidence="6"/>
<evidence type="ECO:0000259" key="5">
    <source>
        <dbReference type="PROSITE" id="PS50893"/>
    </source>
</evidence>
<evidence type="ECO:0000313" key="7">
    <source>
        <dbReference type="Proteomes" id="UP000002207"/>
    </source>
</evidence>
<reference evidence="6 7" key="1">
    <citation type="journal article" date="2009" name="Appl. Environ. Microbiol.">
        <title>Three genomes from the phylum Acidobacteria provide insight into the lifestyles of these microorganisms in soils.</title>
        <authorList>
            <person name="Ward N.L."/>
            <person name="Challacombe J.F."/>
            <person name="Janssen P.H."/>
            <person name="Henrissat B."/>
            <person name="Coutinho P.M."/>
            <person name="Wu M."/>
            <person name="Xie G."/>
            <person name="Haft D.H."/>
            <person name="Sait M."/>
            <person name="Badger J."/>
            <person name="Barabote R.D."/>
            <person name="Bradley B."/>
            <person name="Brettin T.S."/>
            <person name="Brinkac L.M."/>
            <person name="Bruce D."/>
            <person name="Creasy T."/>
            <person name="Daugherty S.C."/>
            <person name="Davidsen T.M."/>
            <person name="DeBoy R.T."/>
            <person name="Detter J.C."/>
            <person name="Dodson R.J."/>
            <person name="Durkin A.S."/>
            <person name="Ganapathy A."/>
            <person name="Gwinn-Giglio M."/>
            <person name="Han C.S."/>
            <person name="Khouri H."/>
            <person name="Kiss H."/>
            <person name="Kothari S.P."/>
            <person name="Madupu R."/>
            <person name="Nelson K.E."/>
            <person name="Nelson W.C."/>
            <person name="Paulsen I."/>
            <person name="Penn K."/>
            <person name="Ren Q."/>
            <person name="Rosovitz M.J."/>
            <person name="Selengut J.D."/>
            <person name="Shrivastava S."/>
            <person name="Sullivan S.A."/>
            <person name="Tapia R."/>
            <person name="Thompson L.S."/>
            <person name="Watkins K.L."/>
            <person name="Yang Q."/>
            <person name="Yu C."/>
            <person name="Zafar N."/>
            <person name="Zhou L."/>
            <person name="Kuske C.R."/>
        </authorList>
    </citation>
    <scope>NUCLEOTIDE SEQUENCE [LARGE SCALE GENOMIC DNA]</scope>
    <source>
        <strain evidence="7">ATCC 51196 / DSM 11244 / BCRC 80197 / JCM 7670 / NBRC 15755 / NCIMB 13165 / 161</strain>
    </source>
</reference>
<dbReference type="InterPro" id="IPR005670">
    <property type="entry name" value="PstB-like"/>
</dbReference>
<sequence>MPEPATIRAKSYTGSSALHSIERKTRPPGSQMFSNFPASSAFTPASAICPTLERQPMHANPPIPRPILECRNLSRALPGDPGRFLLRNISFALYSGERIAIVGPSGAGKSTLLRLINRLDEPTSGAILLDGEDTRALPPQALRRRIGLMMQRAYLFSGSVRQNIAYGPAQQNQQISDAEIDAWLSDVGLPGYGERDAQTLSGGEAQRVALLRALANQPEVLLLDEPTAALDEENRRSVEELIARLIQERQLTCLWVTHSLEQARLANRVLRLEAGQLTALGTPAQVLGELQP</sequence>
<dbReference type="CDD" id="cd03260">
    <property type="entry name" value="ABC_PstB_phosphate_transporter"/>
    <property type="match status" value="1"/>
</dbReference>
<dbReference type="InterPro" id="IPR003593">
    <property type="entry name" value="AAA+_ATPase"/>
</dbReference>
<keyword evidence="4 6" id="KW-0067">ATP-binding</keyword>
<dbReference type="PROSITE" id="PS00211">
    <property type="entry name" value="ABC_TRANSPORTER_1"/>
    <property type="match status" value="1"/>
</dbReference>
<dbReference type="Gene3D" id="3.40.50.300">
    <property type="entry name" value="P-loop containing nucleotide triphosphate hydrolases"/>
    <property type="match status" value="1"/>
</dbReference>
<dbReference type="HOGENOM" id="CLU_000604_1_22_0"/>
<dbReference type="PANTHER" id="PTHR43423:SF1">
    <property type="entry name" value="ABC TRANSPORTER I FAMILY MEMBER 17"/>
    <property type="match status" value="1"/>
</dbReference>
<dbReference type="InterPro" id="IPR027417">
    <property type="entry name" value="P-loop_NTPase"/>
</dbReference>
<gene>
    <name evidence="6" type="ordered locus">ACP_3004</name>
</gene>
<dbReference type="InParanoid" id="C1F4G1"/>
<name>C1F4G1_ACIC5</name>
<dbReference type="PANTHER" id="PTHR43423">
    <property type="entry name" value="ABC TRANSPORTER I FAMILY MEMBER 17"/>
    <property type="match status" value="1"/>
</dbReference>
<dbReference type="EMBL" id="CP001472">
    <property type="protein sequence ID" value="ACO32318.1"/>
    <property type="molecule type" value="Genomic_DNA"/>
</dbReference>
<dbReference type="InterPro" id="IPR003439">
    <property type="entry name" value="ABC_transporter-like_ATP-bd"/>
</dbReference>
<dbReference type="SUPFAM" id="SSF52540">
    <property type="entry name" value="P-loop containing nucleoside triphosphate hydrolases"/>
    <property type="match status" value="1"/>
</dbReference>
<dbReference type="InterPro" id="IPR017871">
    <property type="entry name" value="ABC_transporter-like_CS"/>
</dbReference>
<dbReference type="Proteomes" id="UP000002207">
    <property type="component" value="Chromosome"/>
</dbReference>
<dbReference type="SMART" id="SM00382">
    <property type="entry name" value="AAA"/>
    <property type="match status" value="1"/>
</dbReference>
<dbReference type="eggNOG" id="COG1125">
    <property type="taxonomic scope" value="Bacteria"/>
</dbReference>
<proteinExistence type="predicted"/>
<accession>C1F4G1</accession>
<keyword evidence="3" id="KW-0547">Nucleotide-binding</keyword>
<dbReference type="GO" id="GO:0016887">
    <property type="term" value="F:ATP hydrolysis activity"/>
    <property type="evidence" value="ECO:0007669"/>
    <property type="project" value="InterPro"/>
</dbReference>